<name>A0A319E697_ASPSB</name>
<evidence type="ECO:0000256" key="2">
    <source>
        <dbReference type="SAM" id="SignalP"/>
    </source>
</evidence>
<feature type="region of interest" description="Disordered" evidence="1">
    <location>
        <begin position="32"/>
        <end position="60"/>
    </location>
</feature>
<proteinExistence type="predicted"/>
<feature type="signal peptide" evidence="2">
    <location>
        <begin position="1"/>
        <end position="21"/>
    </location>
</feature>
<organism evidence="3 4">
    <name type="scientific">Aspergillus sclerotiicarbonarius (strain CBS 121057 / IBT 28362)</name>
    <dbReference type="NCBI Taxonomy" id="1448318"/>
    <lineage>
        <taxon>Eukaryota</taxon>
        <taxon>Fungi</taxon>
        <taxon>Dikarya</taxon>
        <taxon>Ascomycota</taxon>
        <taxon>Pezizomycotina</taxon>
        <taxon>Eurotiomycetes</taxon>
        <taxon>Eurotiomycetidae</taxon>
        <taxon>Eurotiales</taxon>
        <taxon>Aspergillaceae</taxon>
        <taxon>Aspergillus</taxon>
        <taxon>Aspergillus subgen. Circumdati</taxon>
    </lineage>
</organism>
<feature type="chain" id="PRO_5016344426" evidence="2">
    <location>
        <begin position="22"/>
        <end position="60"/>
    </location>
</feature>
<accession>A0A319E697</accession>
<dbReference type="EMBL" id="KZ826356">
    <property type="protein sequence ID" value="PYI05627.1"/>
    <property type="molecule type" value="Genomic_DNA"/>
</dbReference>
<gene>
    <name evidence="3" type="ORF">BO78DRAFT_419382</name>
</gene>
<dbReference type="VEuPathDB" id="FungiDB:BO78DRAFT_419382"/>
<evidence type="ECO:0000313" key="3">
    <source>
        <dbReference type="EMBL" id="PYI05627.1"/>
    </source>
</evidence>
<dbReference type="AlphaFoldDB" id="A0A319E697"/>
<dbReference type="Proteomes" id="UP000248423">
    <property type="component" value="Unassembled WGS sequence"/>
</dbReference>
<keyword evidence="2" id="KW-0732">Signal</keyword>
<keyword evidence="4" id="KW-1185">Reference proteome</keyword>
<sequence>MQLIKFMAVVALFTGAAVAVAAPQIVKLEDLEARTENPEPAIPPSTPLKRADDYVDEDQE</sequence>
<reference evidence="3 4" key="1">
    <citation type="submission" date="2018-02" db="EMBL/GenBank/DDBJ databases">
        <title>The genomes of Aspergillus section Nigri reveals drivers in fungal speciation.</title>
        <authorList>
            <consortium name="DOE Joint Genome Institute"/>
            <person name="Vesth T.C."/>
            <person name="Nybo J."/>
            <person name="Theobald S."/>
            <person name="Brandl J."/>
            <person name="Frisvad J.C."/>
            <person name="Nielsen K.F."/>
            <person name="Lyhne E.K."/>
            <person name="Kogle M.E."/>
            <person name="Kuo A."/>
            <person name="Riley R."/>
            <person name="Clum A."/>
            <person name="Nolan M."/>
            <person name="Lipzen A."/>
            <person name="Salamov A."/>
            <person name="Henrissat B."/>
            <person name="Wiebenga A."/>
            <person name="De vries R.P."/>
            <person name="Grigoriev I.V."/>
            <person name="Mortensen U.H."/>
            <person name="Andersen M.R."/>
            <person name="Baker S.E."/>
        </authorList>
    </citation>
    <scope>NUCLEOTIDE SEQUENCE [LARGE SCALE GENOMIC DNA]</scope>
    <source>
        <strain evidence="3 4">CBS 121057</strain>
    </source>
</reference>
<evidence type="ECO:0000256" key="1">
    <source>
        <dbReference type="SAM" id="MobiDB-lite"/>
    </source>
</evidence>
<protein>
    <submittedName>
        <fullName evidence="3">Uncharacterized protein</fullName>
    </submittedName>
</protein>
<evidence type="ECO:0000313" key="4">
    <source>
        <dbReference type="Proteomes" id="UP000248423"/>
    </source>
</evidence>